<dbReference type="InterPro" id="IPR013196">
    <property type="entry name" value="HTH_11"/>
</dbReference>
<reference evidence="4 5" key="1">
    <citation type="submission" date="2024-06" db="EMBL/GenBank/DDBJ databases">
        <title>Genomic Encyclopedia of Type Strains, Phase IV (KMG-IV): sequencing the most valuable type-strain genomes for metagenomic binning, comparative biology and taxonomic classification.</title>
        <authorList>
            <person name="Goeker M."/>
        </authorList>
    </citation>
    <scope>NUCLEOTIDE SEQUENCE [LARGE SCALE GENOMIC DNA]</scope>
    <source>
        <strain evidence="4 5">DSM 29780</strain>
    </source>
</reference>
<evidence type="ECO:0000313" key="5">
    <source>
        <dbReference type="Proteomes" id="UP001549047"/>
    </source>
</evidence>
<keyword evidence="2" id="KW-0804">Transcription</keyword>
<gene>
    <name evidence="4" type="ORF">ABID16_001159</name>
</gene>
<dbReference type="InterPro" id="IPR051534">
    <property type="entry name" value="CBASS_pafABC_assoc_protein"/>
</dbReference>
<dbReference type="Pfam" id="PF25583">
    <property type="entry name" value="WCX"/>
    <property type="match status" value="1"/>
</dbReference>
<organism evidence="4 5">
    <name type="scientific">Rhizobium aquaticum</name>
    <dbReference type="NCBI Taxonomy" id="1549636"/>
    <lineage>
        <taxon>Bacteria</taxon>
        <taxon>Pseudomonadati</taxon>
        <taxon>Pseudomonadota</taxon>
        <taxon>Alphaproteobacteria</taxon>
        <taxon>Hyphomicrobiales</taxon>
        <taxon>Rhizobiaceae</taxon>
        <taxon>Rhizobium/Agrobacterium group</taxon>
        <taxon>Rhizobium</taxon>
    </lineage>
</organism>
<dbReference type="SUPFAM" id="SSF46785">
    <property type="entry name" value="Winged helix' DNA-binding domain"/>
    <property type="match status" value="1"/>
</dbReference>
<dbReference type="Pfam" id="PF13280">
    <property type="entry name" value="WYL"/>
    <property type="match status" value="1"/>
</dbReference>
<evidence type="ECO:0000256" key="1">
    <source>
        <dbReference type="ARBA" id="ARBA00023015"/>
    </source>
</evidence>
<feature type="domain" description="HTH deoR-type" evidence="3">
    <location>
        <begin position="2"/>
        <end position="75"/>
    </location>
</feature>
<evidence type="ECO:0000313" key="4">
    <source>
        <dbReference type="EMBL" id="MET3612854.1"/>
    </source>
</evidence>
<sequence length="324" mass="35899">MRASRLINILTTLQARGLVTATELSEENGVSLRTIYRDIDQLSLAGIPVYSERGPDGGYRLLDGYRVRLNGLSAKEAEALFLSGLPGPAADLGLGAVMASAEKKLAVALPEDLRKSAAAMRSRFHLDTVAWFGEGEQPAHLEAITDAVWNHKVIRMRYQTWRKEKTIETQPLGLVLKGGAWYLVARTGDAPLTYRIARILDLIVTDETFVPPREFDLAAHWRESTERLDAEMHPNVARVRLSKWGAQMLPYFNSGYANKRMVLGGPEPDGWCEATLPIGSTRQAATEFLRLGPEIEVLEPQELRDMMADMAAKMVAIYSPVHSG</sequence>
<evidence type="ECO:0000259" key="3">
    <source>
        <dbReference type="PROSITE" id="PS51000"/>
    </source>
</evidence>
<dbReference type="InterPro" id="IPR026881">
    <property type="entry name" value="WYL_dom"/>
</dbReference>
<dbReference type="RefSeq" id="WP_354555388.1">
    <property type="nucleotide sequence ID" value="NZ_JBEPMB010000001.1"/>
</dbReference>
<dbReference type="InterPro" id="IPR001034">
    <property type="entry name" value="DeoR_HTH"/>
</dbReference>
<name>A0ABV2IWI3_9HYPH</name>
<dbReference type="InterPro" id="IPR036390">
    <property type="entry name" value="WH_DNA-bd_sf"/>
</dbReference>
<dbReference type="EMBL" id="JBEPMB010000001">
    <property type="protein sequence ID" value="MET3612854.1"/>
    <property type="molecule type" value="Genomic_DNA"/>
</dbReference>
<dbReference type="InterPro" id="IPR036388">
    <property type="entry name" value="WH-like_DNA-bd_sf"/>
</dbReference>
<dbReference type="PANTHER" id="PTHR34580:SF1">
    <property type="entry name" value="PROTEIN PAFC"/>
    <property type="match status" value="1"/>
</dbReference>
<keyword evidence="5" id="KW-1185">Reference proteome</keyword>
<dbReference type="PANTHER" id="PTHR34580">
    <property type="match status" value="1"/>
</dbReference>
<dbReference type="InterPro" id="IPR057727">
    <property type="entry name" value="WCX_dom"/>
</dbReference>
<dbReference type="PROSITE" id="PS52050">
    <property type="entry name" value="WYL"/>
    <property type="match status" value="1"/>
</dbReference>
<dbReference type="Gene3D" id="1.10.10.10">
    <property type="entry name" value="Winged helix-like DNA-binding domain superfamily/Winged helix DNA-binding domain"/>
    <property type="match status" value="1"/>
</dbReference>
<keyword evidence="4" id="KW-0238">DNA-binding</keyword>
<dbReference type="GO" id="GO:0003677">
    <property type="term" value="F:DNA binding"/>
    <property type="evidence" value="ECO:0007669"/>
    <property type="project" value="UniProtKB-KW"/>
</dbReference>
<protein>
    <submittedName>
        <fullName evidence="4">DNA-binding transcriptional regulator YafY</fullName>
    </submittedName>
</protein>
<dbReference type="PROSITE" id="PS51000">
    <property type="entry name" value="HTH_DEOR_2"/>
    <property type="match status" value="1"/>
</dbReference>
<keyword evidence="1" id="KW-0805">Transcription regulation</keyword>
<dbReference type="Pfam" id="PF08279">
    <property type="entry name" value="HTH_11"/>
    <property type="match status" value="1"/>
</dbReference>
<dbReference type="PIRSF" id="PIRSF016838">
    <property type="entry name" value="PafC"/>
    <property type="match status" value="1"/>
</dbReference>
<evidence type="ECO:0000256" key="2">
    <source>
        <dbReference type="ARBA" id="ARBA00023163"/>
    </source>
</evidence>
<proteinExistence type="predicted"/>
<dbReference type="InterPro" id="IPR028349">
    <property type="entry name" value="PafC-like"/>
</dbReference>
<dbReference type="Proteomes" id="UP001549047">
    <property type="component" value="Unassembled WGS sequence"/>
</dbReference>
<comment type="caution">
    <text evidence="4">The sequence shown here is derived from an EMBL/GenBank/DDBJ whole genome shotgun (WGS) entry which is preliminary data.</text>
</comment>
<accession>A0ABV2IWI3</accession>